<keyword evidence="3" id="KW-0524">Neurogenesis</keyword>
<evidence type="ECO:0000256" key="1">
    <source>
        <dbReference type="ARBA" id="ARBA00004123"/>
    </source>
</evidence>
<keyword evidence="4 7" id="KW-0238">DNA-binding</keyword>
<evidence type="ECO:0000313" key="12">
    <source>
        <dbReference type="WBParaSite" id="ACRNAN_scaffold3276.g13424.t1"/>
    </source>
</evidence>
<organism evidence="11 12">
    <name type="scientific">Acrobeloides nanus</name>
    <dbReference type="NCBI Taxonomy" id="290746"/>
    <lineage>
        <taxon>Eukaryota</taxon>
        <taxon>Metazoa</taxon>
        <taxon>Ecdysozoa</taxon>
        <taxon>Nematoda</taxon>
        <taxon>Chromadorea</taxon>
        <taxon>Rhabditida</taxon>
        <taxon>Tylenchina</taxon>
        <taxon>Cephalobomorpha</taxon>
        <taxon>Cephaloboidea</taxon>
        <taxon>Cephalobidae</taxon>
        <taxon>Acrobeloides</taxon>
    </lineage>
</organism>
<dbReference type="Gene3D" id="1.10.10.60">
    <property type="entry name" value="Homeodomain-like"/>
    <property type="match status" value="1"/>
</dbReference>
<dbReference type="WBParaSite" id="ACRNAN_scaffold3276.g13424.t1">
    <property type="protein sequence ID" value="ACRNAN_scaffold3276.g13424.t1"/>
    <property type="gene ID" value="ACRNAN_scaffold3276.g13424"/>
</dbReference>
<dbReference type="InterPro" id="IPR001356">
    <property type="entry name" value="HD"/>
</dbReference>
<sequence>MAYWNENFKNHPPPVPQQQQFSQHQMMQQQQQQAMNRSKTSETSSETSAARYPFLGPQFNPALYAGYQASHFPSPYSHPYSASIPHSTAASQDLNSTTTSSLRKQHPGVFDYGSMVYSFAYSGLTPSSTASAAAAQAAAAASGFSPYTTMSNGIVPMAAMFPSNYATAGIPPRKNRRERTTFSRQQLEILENLFGTTQYPDVFTREKIAEQISLPESRIQVWFKNRRAKFRQQEKQKPKGVKNECKTEDSFDRDLESPNHIHSANMGSSMNSEPETGTPLKHSDELATSPRTNQDVQSPNEEKSSVDPGLDATTSPKETTTISLANSSGALPPEQSNISPASTGTSGIADISWASNESLVANAAAHSFAPFATPTAAYPSTFHSYWTHPSYYQPSFLDPTSTFSYHQLTAPSTANPAVYTATSQGATESTTNPATANANMTSYLIPSAQNPYATSYLFPGHC</sequence>
<dbReference type="AlphaFoldDB" id="A0A914DP89"/>
<protein>
    <submittedName>
        <fullName evidence="12">Homeobox domain-containing protein</fullName>
    </submittedName>
</protein>
<feature type="compositionally biased region" description="Basic and acidic residues" evidence="9">
    <location>
        <begin position="231"/>
        <end position="259"/>
    </location>
</feature>
<dbReference type="SUPFAM" id="SSF46689">
    <property type="entry name" value="Homeodomain-like"/>
    <property type="match status" value="1"/>
</dbReference>
<dbReference type="CDD" id="cd00086">
    <property type="entry name" value="homeodomain"/>
    <property type="match status" value="1"/>
</dbReference>
<comment type="subcellular location">
    <subcellularLocation>
        <location evidence="1 7 8">Nucleus</location>
    </subcellularLocation>
</comment>
<feature type="compositionally biased region" description="Low complexity" evidence="9">
    <location>
        <begin position="17"/>
        <end position="33"/>
    </location>
</feature>
<dbReference type="GO" id="GO:0005634">
    <property type="term" value="C:nucleus"/>
    <property type="evidence" value="ECO:0007669"/>
    <property type="project" value="UniProtKB-SubCell"/>
</dbReference>
<evidence type="ECO:0000313" key="11">
    <source>
        <dbReference type="Proteomes" id="UP000887540"/>
    </source>
</evidence>
<accession>A0A914DP89</accession>
<dbReference type="Pfam" id="PF00046">
    <property type="entry name" value="Homeodomain"/>
    <property type="match status" value="1"/>
</dbReference>
<feature type="compositionally biased region" description="Polar residues" evidence="9">
    <location>
        <begin position="289"/>
        <end position="299"/>
    </location>
</feature>
<feature type="region of interest" description="Disordered" evidence="9">
    <location>
        <begin position="1"/>
        <end position="48"/>
    </location>
</feature>
<dbReference type="PANTHER" id="PTHR45793:SF27">
    <property type="entry name" value="HOMEOBOX PROTEIN CEH-37"/>
    <property type="match status" value="1"/>
</dbReference>
<dbReference type="SMART" id="SM00389">
    <property type="entry name" value="HOX"/>
    <property type="match status" value="1"/>
</dbReference>
<dbReference type="FunFam" id="1.10.10.60:FF:000068">
    <property type="entry name" value="Orthodenticle homeobox 1"/>
    <property type="match status" value="1"/>
</dbReference>
<keyword evidence="6 7" id="KW-0539">Nucleus</keyword>
<feature type="compositionally biased region" description="Polar residues" evidence="9">
    <location>
        <begin position="88"/>
        <end position="102"/>
    </location>
</feature>
<evidence type="ECO:0000256" key="4">
    <source>
        <dbReference type="ARBA" id="ARBA00023125"/>
    </source>
</evidence>
<dbReference type="PROSITE" id="PS50071">
    <property type="entry name" value="HOMEOBOX_2"/>
    <property type="match status" value="1"/>
</dbReference>
<dbReference type="GO" id="GO:0000981">
    <property type="term" value="F:DNA-binding transcription factor activity, RNA polymerase II-specific"/>
    <property type="evidence" value="ECO:0007669"/>
    <property type="project" value="InterPro"/>
</dbReference>
<reference evidence="12" key="1">
    <citation type="submission" date="2022-11" db="UniProtKB">
        <authorList>
            <consortium name="WormBaseParasite"/>
        </authorList>
    </citation>
    <scope>IDENTIFICATION</scope>
</reference>
<dbReference type="GO" id="GO:0007399">
    <property type="term" value="P:nervous system development"/>
    <property type="evidence" value="ECO:0007669"/>
    <property type="project" value="UniProtKB-KW"/>
</dbReference>
<evidence type="ECO:0000256" key="3">
    <source>
        <dbReference type="ARBA" id="ARBA00022902"/>
    </source>
</evidence>
<evidence type="ECO:0000256" key="6">
    <source>
        <dbReference type="ARBA" id="ARBA00023242"/>
    </source>
</evidence>
<evidence type="ECO:0000256" key="5">
    <source>
        <dbReference type="ARBA" id="ARBA00023155"/>
    </source>
</evidence>
<dbReference type="PROSITE" id="PS00027">
    <property type="entry name" value="HOMEOBOX_1"/>
    <property type="match status" value="1"/>
</dbReference>
<keyword evidence="5 7" id="KW-0371">Homeobox</keyword>
<evidence type="ECO:0000256" key="2">
    <source>
        <dbReference type="ARBA" id="ARBA00022473"/>
    </source>
</evidence>
<dbReference type="GO" id="GO:0000978">
    <property type="term" value="F:RNA polymerase II cis-regulatory region sequence-specific DNA binding"/>
    <property type="evidence" value="ECO:0007669"/>
    <property type="project" value="TreeGrafter"/>
</dbReference>
<keyword evidence="2" id="KW-0217">Developmental protein</keyword>
<dbReference type="InterPro" id="IPR017970">
    <property type="entry name" value="Homeobox_CS"/>
</dbReference>
<dbReference type="Proteomes" id="UP000887540">
    <property type="component" value="Unplaced"/>
</dbReference>
<evidence type="ECO:0000256" key="9">
    <source>
        <dbReference type="SAM" id="MobiDB-lite"/>
    </source>
</evidence>
<name>A0A914DP89_9BILA</name>
<feature type="DNA-binding region" description="Homeobox" evidence="7">
    <location>
        <begin position="175"/>
        <end position="234"/>
    </location>
</feature>
<feature type="region of interest" description="Disordered" evidence="9">
    <location>
        <begin position="83"/>
        <end position="104"/>
    </location>
</feature>
<feature type="domain" description="Homeobox" evidence="10">
    <location>
        <begin position="173"/>
        <end position="233"/>
    </location>
</feature>
<dbReference type="PANTHER" id="PTHR45793">
    <property type="entry name" value="HOMEOBOX PROTEIN"/>
    <property type="match status" value="1"/>
</dbReference>
<feature type="compositionally biased region" description="Polar residues" evidence="9">
    <location>
        <begin position="260"/>
        <end position="275"/>
    </location>
</feature>
<proteinExistence type="predicted"/>
<evidence type="ECO:0000256" key="8">
    <source>
        <dbReference type="RuleBase" id="RU000682"/>
    </source>
</evidence>
<evidence type="ECO:0000256" key="7">
    <source>
        <dbReference type="PROSITE-ProRule" id="PRU00108"/>
    </source>
</evidence>
<keyword evidence="11" id="KW-1185">Reference proteome</keyword>
<dbReference type="GO" id="GO:0045944">
    <property type="term" value="P:positive regulation of transcription by RNA polymerase II"/>
    <property type="evidence" value="ECO:0007669"/>
    <property type="project" value="UniProtKB-ARBA"/>
</dbReference>
<dbReference type="InterPro" id="IPR009057">
    <property type="entry name" value="Homeodomain-like_sf"/>
</dbReference>
<feature type="region of interest" description="Disordered" evidence="9">
    <location>
        <begin position="230"/>
        <end position="345"/>
    </location>
</feature>
<feature type="compositionally biased region" description="Polar residues" evidence="9">
    <location>
        <begin position="312"/>
        <end position="345"/>
    </location>
</feature>
<evidence type="ECO:0000259" key="10">
    <source>
        <dbReference type="PROSITE" id="PS50071"/>
    </source>
</evidence>